<dbReference type="Gene3D" id="3.40.50.1110">
    <property type="entry name" value="SGNH hydrolase"/>
    <property type="match status" value="1"/>
</dbReference>
<reference evidence="2 3" key="1">
    <citation type="submission" date="2020-05" db="EMBL/GenBank/DDBJ databases">
        <title>Aquincola sp. isolate from soil.</title>
        <authorList>
            <person name="Han J."/>
            <person name="Kim D.-U."/>
        </authorList>
    </citation>
    <scope>NUCLEOTIDE SEQUENCE [LARGE SCALE GENOMIC DNA]</scope>
    <source>
        <strain evidence="2 3">S2</strain>
    </source>
</reference>
<evidence type="ECO:0000313" key="2">
    <source>
        <dbReference type="EMBL" id="NRF68859.1"/>
    </source>
</evidence>
<dbReference type="InterPro" id="IPR036514">
    <property type="entry name" value="SGNH_hydro_sf"/>
</dbReference>
<gene>
    <name evidence="2" type="ORF">HLB44_17845</name>
</gene>
<comment type="caution">
    <text evidence="2">The sequence shown here is derived from an EMBL/GenBank/DDBJ whole genome shotgun (WGS) entry which is preliminary data.</text>
</comment>
<dbReference type="PROSITE" id="PS51318">
    <property type="entry name" value="TAT"/>
    <property type="match status" value="1"/>
</dbReference>
<accession>A0ABX2EJZ2</accession>
<evidence type="ECO:0000259" key="1">
    <source>
        <dbReference type="Pfam" id="PF13472"/>
    </source>
</evidence>
<dbReference type="PROSITE" id="PS51257">
    <property type="entry name" value="PROKAR_LIPOPROTEIN"/>
    <property type="match status" value="1"/>
</dbReference>
<sequence>MSRRALLQAVSAGALLLAAGCGRKKGPKVAAVPAGAVVLALGDSLTHGTGAAPDESYPAQLAQLSGWQVVNAGVPGDTSAQALERLPALLAEHAPRLVLVGIGGNDLLRRLPEDTTRANLRRICELARAAGAQVLLIAVPRPSVSAAFSGSLADHAMYAETADALSLPLHREGWSQVLADARLRSDQIHANAAGYRHFAERLAAAAREMGLR</sequence>
<organism evidence="2 3">
    <name type="scientific">Pseudaquabacterium terrae</name>
    <dbReference type="NCBI Taxonomy" id="2732868"/>
    <lineage>
        <taxon>Bacteria</taxon>
        <taxon>Pseudomonadati</taxon>
        <taxon>Pseudomonadota</taxon>
        <taxon>Betaproteobacteria</taxon>
        <taxon>Burkholderiales</taxon>
        <taxon>Sphaerotilaceae</taxon>
        <taxon>Pseudaquabacterium</taxon>
    </lineage>
</organism>
<feature type="domain" description="SGNH hydrolase-type esterase" evidence="1">
    <location>
        <begin position="40"/>
        <end position="196"/>
    </location>
</feature>
<dbReference type="SUPFAM" id="SSF52266">
    <property type="entry name" value="SGNH hydrolase"/>
    <property type="match status" value="1"/>
</dbReference>
<dbReference type="Pfam" id="PF13472">
    <property type="entry name" value="Lipase_GDSL_2"/>
    <property type="match status" value="1"/>
</dbReference>
<proteinExistence type="predicted"/>
<dbReference type="RefSeq" id="WP_173124974.1">
    <property type="nucleotide sequence ID" value="NZ_JABRWJ010000005.1"/>
</dbReference>
<dbReference type="PANTHER" id="PTHR30383">
    <property type="entry name" value="THIOESTERASE 1/PROTEASE 1/LYSOPHOSPHOLIPASE L1"/>
    <property type="match status" value="1"/>
</dbReference>
<protein>
    <submittedName>
        <fullName evidence="2">Arylesterase</fullName>
    </submittedName>
</protein>
<dbReference type="Proteomes" id="UP000737171">
    <property type="component" value="Unassembled WGS sequence"/>
</dbReference>
<dbReference type="InterPro" id="IPR051532">
    <property type="entry name" value="Ester_Hydrolysis_Enzymes"/>
</dbReference>
<name>A0ABX2EJZ2_9BURK</name>
<dbReference type="InterPro" id="IPR013830">
    <property type="entry name" value="SGNH_hydro"/>
</dbReference>
<evidence type="ECO:0000313" key="3">
    <source>
        <dbReference type="Proteomes" id="UP000737171"/>
    </source>
</evidence>
<dbReference type="InterPro" id="IPR006311">
    <property type="entry name" value="TAT_signal"/>
</dbReference>
<dbReference type="PANTHER" id="PTHR30383:SF24">
    <property type="entry name" value="THIOESTERASE 1_PROTEASE 1_LYSOPHOSPHOLIPASE L1"/>
    <property type="match status" value="1"/>
</dbReference>
<dbReference type="EMBL" id="JABRWJ010000005">
    <property type="protein sequence ID" value="NRF68859.1"/>
    <property type="molecule type" value="Genomic_DNA"/>
</dbReference>
<keyword evidence="3" id="KW-1185">Reference proteome</keyword>